<sequence length="125" mass="12744">MAGDRGSAAAEFVLVGALLTVLTLTVMQLALALHVRNTALDAAAEGARFAALADSSLAEGVARTRELVTVALGPGYATDVVAGYTEYDGYPSVQVRVIAPLPLLGLLGLDRGLEVVGHAAVEGLE</sequence>
<dbReference type="AlphaFoldDB" id="A0A4R8W6G3"/>
<reference evidence="2 3" key="1">
    <citation type="submission" date="2019-03" db="EMBL/GenBank/DDBJ databases">
        <title>Genomics of glacier-inhabiting Cryobacterium strains.</title>
        <authorList>
            <person name="Liu Q."/>
            <person name="Xin Y.-H."/>
        </authorList>
    </citation>
    <scope>NUCLEOTIDE SEQUENCE [LARGE SCALE GENOMIC DNA]</scope>
    <source>
        <strain evidence="2 3">RHLT2-21</strain>
    </source>
</reference>
<dbReference type="EMBL" id="SOFM01000035">
    <property type="protein sequence ID" value="TFC02577.1"/>
    <property type="molecule type" value="Genomic_DNA"/>
</dbReference>
<feature type="domain" description="TadE-like" evidence="1">
    <location>
        <begin position="6"/>
        <end position="48"/>
    </location>
</feature>
<dbReference type="Proteomes" id="UP000297643">
    <property type="component" value="Unassembled WGS sequence"/>
</dbReference>
<comment type="caution">
    <text evidence="2">The sequence shown here is derived from an EMBL/GenBank/DDBJ whole genome shotgun (WGS) entry which is preliminary data.</text>
</comment>
<proteinExistence type="predicted"/>
<evidence type="ECO:0000259" key="1">
    <source>
        <dbReference type="Pfam" id="PF07811"/>
    </source>
</evidence>
<dbReference type="Pfam" id="PF07811">
    <property type="entry name" value="TadE"/>
    <property type="match status" value="1"/>
</dbReference>
<protein>
    <submittedName>
        <fullName evidence="2">Pilus assembly protein</fullName>
    </submittedName>
</protein>
<organism evidence="2 3">
    <name type="scientific">Cryobacterium mannosilyticum</name>
    <dbReference type="NCBI Taxonomy" id="1259190"/>
    <lineage>
        <taxon>Bacteria</taxon>
        <taxon>Bacillati</taxon>
        <taxon>Actinomycetota</taxon>
        <taxon>Actinomycetes</taxon>
        <taxon>Micrococcales</taxon>
        <taxon>Microbacteriaceae</taxon>
        <taxon>Cryobacterium</taxon>
    </lineage>
</organism>
<name>A0A4R8W6G3_9MICO</name>
<evidence type="ECO:0000313" key="3">
    <source>
        <dbReference type="Proteomes" id="UP000297643"/>
    </source>
</evidence>
<keyword evidence="3" id="KW-1185">Reference proteome</keyword>
<dbReference type="InterPro" id="IPR012495">
    <property type="entry name" value="TadE-like_dom"/>
</dbReference>
<accession>A0A4R8W6G3</accession>
<evidence type="ECO:0000313" key="2">
    <source>
        <dbReference type="EMBL" id="TFC02577.1"/>
    </source>
</evidence>
<gene>
    <name evidence="2" type="ORF">E3O32_11715</name>
</gene>